<feature type="domain" description="PAS" evidence="2">
    <location>
        <begin position="9"/>
        <end position="53"/>
    </location>
</feature>
<sequence>MVELRKFLAETSAISFLDQLEVPAYVVDRERRIVFWNQKAKELTGYTAEEVVGLRCSEQVLNHVDRTGIPVCSTELCPLYQAIKNGVSVEVPFAVYGLTKSGQRRAFSVIGIPIKRNSSAVLGALEIFTDAEKISTDMATAIKIQESFVPPNTDKIEFFYRPSTGLGGDLIYYNPPWLAIVDISGHGIAAALVSMLLRTIFDEVFGKNPALNMIPVLMEKELGNYNLEGLYFTAIVGKIEDSEFRFINVGHPYPINLTNRELILTPTVPPVGFGLSENYGDDIVQAYDLTKGSLLLYTDGLIEMRTKNGILGVEGLLEILEPNDRLANIYLKASLRRTSPIQEDDITMVLLRDK</sequence>
<comment type="caution">
    <text evidence="3">The sequence shown here is derived from an EMBL/GenBank/DDBJ whole genome shotgun (WGS) entry which is preliminary data.</text>
</comment>
<dbReference type="Gene3D" id="3.60.40.10">
    <property type="entry name" value="PPM-type phosphatase domain"/>
    <property type="match status" value="1"/>
</dbReference>
<dbReference type="InterPro" id="IPR052016">
    <property type="entry name" value="Bact_Sigma-Reg"/>
</dbReference>
<dbReference type="PANTHER" id="PTHR43156:SF9">
    <property type="entry name" value="HAMP DOMAIN-CONTAINING PROTEIN"/>
    <property type="match status" value="1"/>
</dbReference>
<dbReference type="SUPFAM" id="SSF55785">
    <property type="entry name" value="PYP-like sensor domain (PAS domain)"/>
    <property type="match status" value="1"/>
</dbReference>
<accession>A0A7C4CEJ4</accession>
<dbReference type="InterPro" id="IPR035965">
    <property type="entry name" value="PAS-like_dom_sf"/>
</dbReference>
<dbReference type="InterPro" id="IPR000014">
    <property type="entry name" value="PAS"/>
</dbReference>
<reference evidence="3" key="1">
    <citation type="journal article" date="2020" name="mSystems">
        <title>Genome- and Community-Level Interaction Insights into Carbon Utilization and Element Cycling Functions of Hydrothermarchaeota in Hydrothermal Sediment.</title>
        <authorList>
            <person name="Zhou Z."/>
            <person name="Liu Y."/>
            <person name="Xu W."/>
            <person name="Pan J."/>
            <person name="Luo Z.H."/>
            <person name="Li M."/>
        </authorList>
    </citation>
    <scope>NUCLEOTIDE SEQUENCE [LARGE SCALE GENOMIC DNA]</scope>
    <source>
        <strain evidence="3">SpSt-609</strain>
    </source>
</reference>
<protein>
    <submittedName>
        <fullName evidence="3">PAS domain-containing protein</fullName>
    </submittedName>
</protein>
<dbReference type="InterPro" id="IPR001932">
    <property type="entry name" value="PPM-type_phosphatase-like_dom"/>
</dbReference>
<dbReference type="NCBIfam" id="TIGR00229">
    <property type="entry name" value="sensory_box"/>
    <property type="match status" value="1"/>
</dbReference>
<evidence type="ECO:0000259" key="2">
    <source>
        <dbReference type="PROSITE" id="PS50112"/>
    </source>
</evidence>
<dbReference type="SUPFAM" id="SSF81606">
    <property type="entry name" value="PP2C-like"/>
    <property type="match status" value="1"/>
</dbReference>
<dbReference type="GO" id="GO:0016791">
    <property type="term" value="F:phosphatase activity"/>
    <property type="evidence" value="ECO:0007669"/>
    <property type="project" value="TreeGrafter"/>
</dbReference>
<dbReference type="InterPro" id="IPR036457">
    <property type="entry name" value="PPM-type-like_dom_sf"/>
</dbReference>
<gene>
    <name evidence="3" type="ORF">ENT77_01820</name>
</gene>
<dbReference type="AlphaFoldDB" id="A0A7C4CEJ4"/>
<dbReference type="SMART" id="SM00331">
    <property type="entry name" value="PP2C_SIG"/>
    <property type="match status" value="1"/>
</dbReference>
<dbReference type="Pfam" id="PF07228">
    <property type="entry name" value="SpoIIE"/>
    <property type="match status" value="1"/>
</dbReference>
<dbReference type="PROSITE" id="PS50112">
    <property type="entry name" value="PAS"/>
    <property type="match status" value="1"/>
</dbReference>
<name>A0A7C4CEJ4_9BACT</name>
<dbReference type="EMBL" id="DSZY01000009">
    <property type="protein sequence ID" value="HGU39926.1"/>
    <property type="molecule type" value="Genomic_DNA"/>
</dbReference>
<proteinExistence type="predicted"/>
<organism evidence="3">
    <name type="scientific">Fervidobacterium thailandense</name>
    <dbReference type="NCBI Taxonomy" id="1008305"/>
    <lineage>
        <taxon>Bacteria</taxon>
        <taxon>Thermotogati</taxon>
        <taxon>Thermotogota</taxon>
        <taxon>Thermotogae</taxon>
        <taxon>Thermotogales</taxon>
        <taxon>Fervidobacteriaceae</taxon>
        <taxon>Fervidobacterium</taxon>
    </lineage>
</organism>
<dbReference type="PANTHER" id="PTHR43156">
    <property type="entry name" value="STAGE II SPORULATION PROTEIN E-RELATED"/>
    <property type="match status" value="1"/>
</dbReference>
<evidence type="ECO:0000256" key="1">
    <source>
        <dbReference type="ARBA" id="ARBA00022801"/>
    </source>
</evidence>
<dbReference type="Pfam" id="PF13426">
    <property type="entry name" value="PAS_9"/>
    <property type="match status" value="1"/>
</dbReference>
<dbReference type="CDD" id="cd00130">
    <property type="entry name" value="PAS"/>
    <property type="match status" value="1"/>
</dbReference>
<keyword evidence="1" id="KW-0378">Hydrolase</keyword>
<evidence type="ECO:0000313" key="3">
    <source>
        <dbReference type="EMBL" id="HGU39926.1"/>
    </source>
</evidence>
<dbReference type="Gene3D" id="3.30.450.20">
    <property type="entry name" value="PAS domain"/>
    <property type="match status" value="1"/>
</dbReference>